<evidence type="ECO:0000313" key="2">
    <source>
        <dbReference type="Proteomes" id="UP000653411"/>
    </source>
</evidence>
<reference evidence="1" key="2">
    <citation type="submission" date="2020-09" db="EMBL/GenBank/DDBJ databases">
        <authorList>
            <person name="Sun Q."/>
            <person name="Zhou Y."/>
        </authorList>
    </citation>
    <scope>NUCLEOTIDE SEQUENCE</scope>
    <source>
        <strain evidence="1">CGMCC 4.7110</strain>
    </source>
</reference>
<proteinExistence type="predicted"/>
<comment type="caution">
    <text evidence="1">The sequence shown here is derived from an EMBL/GenBank/DDBJ whole genome shotgun (WGS) entry which is preliminary data.</text>
</comment>
<organism evidence="1 2">
    <name type="scientific">Streptomyces fuscichromogenes</name>
    <dbReference type="NCBI Taxonomy" id="1324013"/>
    <lineage>
        <taxon>Bacteria</taxon>
        <taxon>Bacillati</taxon>
        <taxon>Actinomycetota</taxon>
        <taxon>Actinomycetes</taxon>
        <taxon>Kitasatosporales</taxon>
        <taxon>Streptomycetaceae</taxon>
        <taxon>Streptomyces</taxon>
    </lineage>
</organism>
<dbReference type="EMBL" id="BMML01000035">
    <property type="protein sequence ID" value="GGN41963.1"/>
    <property type="molecule type" value="Genomic_DNA"/>
</dbReference>
<sequence length="401" mass="42622">MRYVRELIAPLGAIVAVGALNATGTWSFRDVSVGAFLAGRRQQWDRLFAAVCSLCAFDADEARAAADETGYFRDHDLSAPLLVLWSAGVTGAESLHDPAPAVVRRMCRMAADLQLTEFLDMLVAVALDAGADDAAEGAPRVTEILIAACDLADPTGSTTPRHVHRVWRVARLASALRPDSPTPEHTKAGLRSYDETLEELLGGGPPERDYGYRYRYVGPAEIAATTAQFTGTGTGTDTGTGLGTPIASVADFASWAGRQSPAELAEPFTYVVGLDGRLRLAPRRSEHVACAGGAAVLGAGEIGFVREAGRWAVGEVSNQSTGYCPDVTSWPAVARALDVVPLRRPAAFTHEVVFRRCPACAEHNIVREADFVCVFCGGDLPEAWNVDVDVDVADVGRSGRP</sequence>
<gene>
    <name evidence="1" type="ORF">GCM10011578_090830</name>
</gene>
<keyword evidence="2" id="KW-1185">Reference proteome</keyword>
<reference evidence="1" key="1">
    <citation type="journal article" date="2014" name="Int. J. Syst. Evol. Microbiol.">
        <title>Complete genome sequence of Corynebacterium casei LMG S-19264T (=DSM 44701T), isolated from a smear-ripened cheese.</title>
        <authorList>
            <consortium name="US DOE Joint Genome Institute (JGI-PGF)"/>
            <person name="Walter F."/>
            <person name="Albersmeier A."/>
            <person name="Kalinowski J."/>
            <person name="Ruckert C."/>
        </authorList>
    </citation>
    <scope>NUCLEOTIDE SEQUENCE</scope>
    <source>
        <strain evidence="1">CGMCC 4.7110</strain>
    </source>
</reference>
<dbReference type="Proteomes" id="UP000653411">
    <property type="component" value="Unassembled WGS sequence"/>
</dbReference>
<accession>A0A917XNR2</accession>
<protein>
    <submittedName>
        <fullName evidence="1">Uncharacterized protein</fullName>
    </submittedName>
</protein>
<evidence type="ECO:0000313" key="1">
    <source>
        <dbReference type="EMBL" id="GGN41963.1"/>
    </source>
</evidence>
<dbReference type="AlphaFoldDB" id="A0A917XNR2"/>
<name>A0A917XNR2_9ACTN</name>